<keyword evidence="1" id="KW-0812">Transmembrane</keyword>
<dbReference type="Proteomes" id="UP000240042">
    <property type="component" value="Unassembled WGS sequence"/>
</dbReference>
<evidence type="ECO:0000313" key="2">
    <source>
        <dbReference type="EMBL" id="SFB93946.1"/>
    </source>
</evidence>
<dbReference type="AlphaFoldDB" id="A0A1I1F4S0"/>
<accession>A0A1I1F4S0</accession>
<gene>
    <name evidence="2" type="ORF">SAMN02745150_01385</name>
</gene>
<organism evidence="2 3">
    <name type="scientific">Brevinema andersonii</name>
    <dbReference type="NCBI Taxonomy" id="34097"/>
    <lineage>
        <taxon>Bacteria</taxon>
        <taxon>Pseudomonadati</taxon>
        <taxon>Spirochaetota</taxon>
        <taxon>Spirochaetia</taxon>
        <taxon>Brevinematales</taxon>
        <taxon>Brevinemataceae</taxon>
        <taxon>Brevinema</taxon>
    </lineage>
</organism>
<keyword evidence="3" id="KW-1185">Reference proteome</keyword>
<dbReference type="EMBL" id="FOKY01000025">
    <property type="protein sequence ID" value="SFB93946.1"/>
    <property type="molecule type" value="Genomic_DNA"/>
</dbReference>
<protein>
    <submittedName>
        <fullName evidence="2">Uncharacterized protein</fullName>
    </submittedName>
</protein>
<feature type="transmembrane region" description="Helical" evidence="1">
    <location>
        <begin position="12"/>
        <end position="28"/>
    </location>
</feature>
<proteinExistence type="predicted"/>
<reference evidence="3" key="1">
    <citation type="submission" date="2016-10" db="EMBL/GenBank/DDBJ databases">
        <authorList>
            <person name="Varghese N."/>
            <person name="Submissions S."/>
        </authorList>
    </citation>
    <scope>NUCLEOTIDE SEQUENCE [LARGE SCALE GENOMIC DNA]</scope>
    <source>
        <strain evidence="3">ATCC 43811</strain>
    </source>
</reference>
<sequence length="131" mass="15050">MQNISSKSSGTVSMLVLIVLLVIFIKTLDISRSFIVSKCNNCFSVTVKSIFQDTKILLQKWLLVIILFLKAKKGIPAKQIQRNLNISYPTSWRMLHQIRKAMDSKTDQHLFTGILKWMKLTSARNLVKIKI</sequence>
<evidence type="ECO:0000256" key="1">
    <source>
        <dbReference type="SAM" id="Phobius"/>
    </source>
</evidence>
<keyword evidence="1" id="KW-1133">Transmembrane helix</keyword>
<dbReference type="STRING" id="34097.SAMN02745150_01385"/>
<keyword evidence="1" id="KW-0472">Membrane</keyword>
<evidence type="ECO:0000313" key="3">
    <source>
        <dbReference type="Proteomes" id="UP000240042"/>
    </source>
</evidence>
<name>A0A1I1F4S0_BREAD</name>